<sequence>MISSLDDCWKVLDSSKISKTIILEATVMFSWEFDELGITLDSMVFCLDGSVVLLKFSLKLSIPPPNPSMVKEVIWYPHLHSWIKVNCYRASKNNLVGDGGIFCNSSGVQLGSFSCFLGNSDSFFAEIMGAIISIEHAITFRWQCFLA</sequence>
<keyword evidence="2" id="KW-1185">Reference proteome</keyword>
<evidence type="ECO:0000313" key="2">
    <source>
        <dbReference type="Proteomes" id="UP001157006"/>
    </source>
</evidence>
<gene>
    <name evidence="1" type="ORF">VFH_I106000</name>
</gene>
<reference evidence="1 2" key="1">
    <citation type="submission" date="2023-01" db="EMBL/GenBank/DDBJ databases">
        <authorList>
            <person name="Kreplak J."/>
        </authorList>
    </citation>
    <scope>NUCLEOTIDE SEQUENCE [LARGE SCALE GENOMIC DNA]</scope>
</reference>
<dbReference type="EMBL" id="OX451735">
    <property type="protein sequence ID" value="CAI8593725.1"/>
    <property type="molecule type" value="Genomic_DNA"/>
</dbReference>
<evidence type="ECO:0008006" key="3">
    <source>
        <dbReference type="Google" id="ProtNLM"/>
    </source>
</evidence>
<name>A0AAV0Z585_VICFA</name>
<organism evidence="1 2">
    <name type="scientific">Vicia faba</name>
    <name type="common">Broad bean</name>
    <name type="synonym">Faba vulgaris</name>
    <dbReference type="NCBI Taxonomy" id="3906"/>
    <lineage>
        <taxon>Eukaryota</taxon>
        <taxon>Viridiplantae</taxon>
        <taxon>Streptophyta</taxon>
        <taxon>Embryophyta</taxon>
        <taxon>Tracheophyta</taxon>
        <taxon>Spermatophyta</taxon>
        <taxon>Magnoliopsida</taxon>
        <taxon>eudicotyledons</taxon>
        <taxon>Gunneridae</taxon>
        <taxon>Pentapetalae</taxon>
        <taxon>rosids</taxon>
        <taxon>fabids</taxon>
        <taxon>Fabales</taxon>
        <taxon>Fabaceae</taxon>
        <taxon>Papilionoideae</taxon>
        <taxon>50 kb inversion clade</taxon>
        <taxon>NPAAA clade</taxon>
        <taxon>Hologalegina</taxon>
        <taxon>IRL clade</taxon>
        <taxon>Fabeae</taxon>
        <taxon>Vicia</taxon>
    </lineage>
</organism>
<evidence type="ECO:0000313" key="1">
    <source>
        <dbReference type="EMBL" id="CAI8593725.1"/>
    </source>
</evidence>
<dbReference type="AlphaFoldDB" id="A0AAV0Z585"/>
<protein>
    <recommendedName>
        <fullName evidence="3">RNase H type-1 domain-containing protein</fullName>
    </recommendedName>
</protein>
<dbReference type="Proteomes" id="UP001157006">
    <property type="component" value="Chromosome 1S"/>
</dbReference>
<accession>A0AAV0Z585</accession>
<proteinExistence type="predicted"/>